<feature type="compositionally biased region" description="Polar residues" evidence="1">
    <location>
        <begin position="19"/>
        <end position="29"/>
    </location>
</feature>
<comment type="caution">
    <text evidence="2">The sequence shown here is derived from an EMBL/GenBank/DDBJ whole genome shotgun (WGS) entry which is preliminary data.</text>
</comment>
<dbReference type="AlphaFoldDB" id="A0A1G2E1D7"/>
<accession>A0A1G2E1D7</accession>
<feature type="region of interest" description="Disordered" evidence="1">
    <location>
        <begin position="74"/>
        <end position="111"/>
    </location>
</feature>
<organism evidence="2 3">
    <name type="scientific">Candidatus Nealsonbacteria bacterium RIFCSPHIGHO2_01_FULL_38_55</name>
    <dbReference type="NCBI Taxonomy" id="1801664"/>
    <lineage>
        <taxon>Bacteria</taxon>
        <taxon>Candidatus Nealsoniibacteriota</taxon>
    </lineage>
</organism>
<name>A0A1G2E1D7_9BACT</name>
<feature type="region of interest" description="Disordered" evidence="1">
    <location>
        <begin position="19"/>
        <end position="43"/>
    </location>
</feature>
<evidence type="ECO:0000313" key="2">
    <source>
        <dbReference type="EMBL" id="OGZ19643.1"/>
    </source>
</evidence>
<dbReference type="EMBL" id="MHLZ01000025">
    <property type="protein sequence ID" value="OGZ19643.1"/>
    <property type="molecule type" value="Genomic_DNA"/>
</dbReference>
<evidence type="ECO:0000313" key="3">
    <source>
        <dbReference type="Proteomes" id="UP000177360"/>
    </source>
</evidence>
<evidence type="ECO:0000256" key="1">
    <source>
        <dbReference type="SAM" id="MobiDB-lite"/>
    </source>
</evidence>
<sequence>MTEFDENLNKKDSLLNTLNRSLDNSTPANEISGGVFGSNSSDNGIAFGINPATNKSYIQSRNFVSGSDGWQLLSDGNFEGNNGTKGSTYYPESPATDGQNGSDGEVIQLQI</sequence>
<protein>
    <submittedName>
        <fullName evidence="2">Uncharacterized protein</fullName>
    </submittedName>
</protein>
<gene>
    <name evidence="2" type="ORF">A2626_02825</name>
</gene>
<dbReference type="Proteomes" id="UP000177360">
    <property type="component" value="Unassembled WGS sequence"/>
</dbReference>
<proteinExistence type="predicted"/>
<reference evidence="2 3" key="1">
    <citation type="journal article" date="2016" name="Nat. Commun.">
        <title>Thousands of microbial genomes shed light on interconnected biogeochemical processes in an aquifer system.</title>
        <authorList>
            <person name="Anantharaman K."/>
            <person name="Brown C.T."/>
            <person name="Hug L.A."/>
            <person name="Sharon I."/>
            <person name="Castelle C.J."/>
            <person name="Probst A.J."/>
            <person name="Thomas B.C."/>
            <person name="Singh A."/>
            <person name="Wilkins M.J."/>
            <person name="Karaoz U."/>
            <person name="Brodie E.L."/>
            <person name="Williams K.H."/>
            <person name="Hubbard S.S."/>
            <person name="Banfield J.F."/>
        </authorList>
    </citation>
    <scope>NUCLEOTIDE SEQUENCE [LARGE SCALE GENOMIC DNA]</scope>
</reference>